<dbReference type="Pfam" id="PF01425">
    <property type="entry name" value="Amidase"/>
    <property type="match status" value="1"/>
</dbReference>
<dbReference type="InterPro" id="IPR036928">
    <property type="entry name" value="AS_sf"/>
</dbReference>
<keyword evidence="5" id="KW-0378">Hydrolase</keyword>
<dbReference type="GO" id="GO:0016787">
    <property type="term" value="F:hydrolase activity"/>
    <property type="evidence" value="ECO:0007669"/>
    <property type="project" value="UniProtKB-KW"/>
</dbReference>
<dbReference type="InParanoid" id="A0A1W4XPZ4"/>
<evidence type="ECO:0000313" key="5">
    <source>
        <dbReference type="RefSeq" id="XP_018334568.1"/>
    </source>
</evidence>
<dbReference type="InterPro" id="IPR023631">
    <property type="entry name" value="Amidase_dom"/>
</dbReference>
<feature type="transmembrane region" description="Helical" evidence="2">
    <location>
        <begin position="403"/>
        <end position="423"/>
    </location>
</feature>
<dbReference type="SUPFAM" id="SSF75304">
    <property type="entry name" value="Amidase signature (AS) enzymes"/>
    <property type="match status" value="1"/>
</dbReference>
<dbReference type="GeneID" id="108743490"/>
<protein>
    <submittedName>
        <fullName evidence="5">Fatty-acid amide hydrolase 2 isoform X1</fullName>
    </submittedName>
</protein>
<feature type="active site" description="Charge relay system" evidence="1">
    <location>
        <position position="221"/>
    </location>
</feature>
<keyword evidence="2" id="KW-0812">Transmembrane</keyword>
<dbReference type="GO" id="GO:0012505">
    <property type="term" value="C:endomembrane system"/>
    <property type="evidence" value="ECO:0007669"/>
    <property type="project" value="TreeGrafter"/>
</dbReference>
<sequence length="544" mass="60371">MIFTLSNGLLDIFLDEEMGVLRGTLILIVAGFTRLVGYVAQLVSFITHHPKRVERLPPINDDILLCTAKELAEKIRKRKVSSEAVIRAYIRRVKAVDPIINAVVEDRFEEALEEAKAVDKLIASETFTEKELQVRYPLLGLPLTVKESLAVKGCSNAAGQTIPERPKATSDAVVVEKCRNAGAIPILVSNTPELCLNWETFNKVTGRSKNPYDTRRTCGGSSGGEAALIASGASLIGLGSDICGSLRLPPLFCGIWGHKPSPHAISIDGHYPSCDDIGVWKRFFAVGPLTRYASDLPLMFRVLMNEEMNDHLRFEEQINVSDLKVYFMLDDHGSILTNRVCRHTVGAVQKVVQFLGEKHLCRTEKAHVPKMRYSSELGYITLLEIESVDHFFKENEKGAILEFFLYFLCMSPYSFYSICYSVLRCVIKMIYTKGYKRDLEHLRHQLMTTLGDNGVLIYPCYTGTAHYHGGTLARLFDASYMTIFNALGFPATSCTVGHIEEGIPIGVQVVAAPNNDKLTIAVAQAIEAHFGGWKPPPADVKNPV</sequence>
<dbReference type="PIRSF" id="PIRSF001221">
    <property type="entry name" value="Amidase_fungi"/>
    <property type="match status" value="1"/>
</dbReference>
<dbReference type="OrthoDB" id="6428749at2759"/>
<organism evidence="4 5">
    <name type="scientific">Agrilus planipennis</name>
    <name type="common">Emerald ash borer</name>
    <name type="synonym">Agrilus marcopoli</name>
    <dbReference type="NCBI Taxonomy" id="224129"/>
    <lineage>
        <taxon>Eukaryota</taxon>
        <taxon>Metazoa</taxon>
        <taxon>Ecdysozoa</taxon>
        <taxon>Arthropoda</taxon>
        <taxon>Hexapoda</taxon>
        <taxon>Insecta</taxon>
        <taxon>Pterygota</taxon>
        <taxon>Neoptera</taxon>
        <taxon>Endopterygota</taxon>
        <taxon>Coleoptera</taxon>
        <taxon>Polyphaga</taxon>
        <taxon>Elateriformia</taxon>
        <taxon>Buprestoidea</taxon>
        <taxon>Buprestidae</taxon>
        <taxon>Agrilinae</taxon>
        <taxon>Agrilus</taxon>
    </lineage>
</organism>
<evidence type="ECO:0000259" key="3">
    <source>
        <dbReference type="Pfam" id="PF01425"/>
    </source>
</evidence>
<dbReference type="RefSeq" id="XP_018334568.1">
    <property type="nucleotide sequence ID" value="XM_018479066.2"/>
</dbReference>
<proteinExistence type="predicted"/>
<feature type="active site" description="Acyl-ester intermediate" evidence="1">
    <location>
        <position position="245"/>
    </location>
</feature>
<keyword evidence="4" id="KW-1185">Reference proteome</keyword>
<name>A0A1W4XPZ4_AGRPL</name>
<dbReference type="FunCoup" id="A0A1W4XPZ4">
    <property type="interactions" value="21"/>
</dbReference>
<feature type="active site" description="Charge relay system" evidence="1">
    <location>
        <position position="146"/>
    </location>
</feature>
<dbReference type="STRING" id="224129.A0A1W4XPZ4"/>
<evidence type="ECO:0000256" key="1">
    <source>
        <dbReference type="PIRSR" id="PIRSR001221-1"/>
    </source>
</evidence>
<keyword evidence="2" id="KW-1133">Transmembrane helix</keyword>
<evidence type="ECO:0000313" key="4">
    <source>
        <dbReference type="Proteomes" id="UP000192223"/>
    </source>
</evidence>
<dbReference type="InterPro" id="IPR052739">
    <property type="entry name" value="FAAH2"/>
</dbReference>
<feature type="domain" description="Amidase" evidence="3">
    <location>
        <begin position="85"/>
        <end position="311"/>
    </location>
</feature>
<dbReference type="Proteomes" id="UP000192223">
    <property type="component" value="Unplaced"/>
</dbReference>
<dbReference type="AlphaFoldDB" id="A0A1W4XPZ4"/>
<gene>
    <name evidence="5" type="primary">LOC108743490</name>
</gene>
<evidence type="ECO:0000256" key="2">
    <source>
        <dbReference type="SAM" id="Phobius"/>
    </source>
</evidence>
<dbReference type="Gene3D" id="3.90.1300.10">
    <property type="entry name" value="Amidase signature (AS) domain"/>
    <property type="match status" value="1"/>
</dbReference>
<reference evidence="5" key="1">
    <citation type="submission" date="2025-08" db="UniProtKB">
        <authorList>
            <consortium name="RefSeq"/>
        </authorList>
    </citation>
    <scope>IDENTIFICATION</scope>
    <source>
        <tissue evidence="5">Entire body</tissue>
    </source>
</reference>
<dbReference type="KEGG" id="apln:108743490"/>
<keyword evidence="2" id="KW-0472">Membrane</keyword>
<dbReference type="PANTHER" id="PTHR43372:SF2">
    <property type="entry name" value="IP13792P"/>
    <property type="match status" value="1"/>
</dbReference>
<dbReference type="PANTHER" id="PTHR43372">
    <property type="entry name" value="FATTY-ACID AMIDE HYDROLASE"/>
    <property type="match status" value="1"/>
</dbReference>
<accession>A0A1W4XPZ4</accession>